<dbReference type="Proteomes" id="UP000239415">
    <property type="component" value="Unassembled WGS sequence"/>
</dbReference>
<protein>
    <recommendedName>
        <fullName evidence="3">Amidohydrolase family protein</fullName>
    </recommendedName>
</protein>
<evidence type="ECO:0000313" key="1">
    <source>
        <dbReference type="EMBL" id="PRX15792.1"/>
    </source>
</evidence>
<evidence type="ECO:0008006" key="3">
    <source>
        <dbReference type="Google" id="ProtNLM"/>
    </source>
</evidence>
<gene>
    <name evidence="1" type="ORF">CLV67_12231</name>
</gene>
<dbReference type="GO" id="GO:0016810">
    <property type="term" value="F:hydrolase activity, acting on carbon-nitrogen (but not peptide) bonds"/>
    <property type="evidence" value="ECO:0007669"/>
    <property type="project" value="InterPro"/>
</dbReference>
<proteinExistence type="predicted"/>
<dbReference type="Gene3D" id="2.30.40.10">
    <property type="entry name" value="Urease, subunit C, domain 1"/>
    <property type="match status" value="1"/>
</dbReference>
<comment type="caution">
    <text evidence="1">The sequence shown here is derived from an EMBL/GenBank/DDBJ whole genome shotgun (WGS) entry which is preliminary data.</text>
</comment>
<dbReference type="EMBL" id="PVMZ01000022">
    <property type="protein sequence ID" value="PRX15792.1"/>
    <property type="molecule type" value="Genomic_DNA"/>
</dbReference>
<keyword evidence="2" id="KW-1185">Reference proteome</keyword>
<sequence length="62" mass="6281">MTTGATENYSTLIRGATILTMDPAAGVLERGDLLIENGLVAALESAAERLGPVPRSALGPAS</sequence>
<evidence type="ECO:0000313" key="2">
    <source>
        <dbReference type="Proteomes" id="UP000239415"/>
    </source>
</evidence>
<reference evidence="1 2" key="1">
    <citation type="submission" date="2018-03" db="EMBL/GenBank/DDBJ databases">
        <title>Genomic Encyclopedia of Archaeal and Bacterial Type Strains, Phase II (KMG-II): from individual species to whole genera.</title>
        <authorList>
            <person name="Goeker M."/>
        </authorList>
    </citation>
    <scope>NUCLEOTIDE SEQUENCE [LARGE SCALE GENOMIC DNA]</scope>
    <source>
        <strain evidence="1 2">DSM 43146</strain>
    </source>
</reference>
<dbReference type="SUPFAM" id="SSF51338">
    <property type="entry name" value="Composite domain of metallo-dependent hydrolases"/>
    <property type="match status" value="1"/>
</dbReference>
<dbReference type="AlphaFoldDB" id="A0A2T0JZT5"/>
<dbReference type="InterPro" id="IPR011059">
    <property type="entry name" value="Metal-dep_hydrolase_composite"/>
</dbReference>
<name>A0A2T0JZT5_9ACTN</name>
<accession>A0A2T0JZT5</accession>
<organism evidence="1 2">
    <name type="scientific">Actinoplanes italicus</name>
    <dbReference type="NCBI Taxonomy" id="113567"/>
    <lineage>
        <taxon>Bacteria</taxon>
        <taxon>Bacillati</taxon>
        <taxon>Actinomycetota</taxon>
        <taxon>Actinomycetes</taxon>
        <taxon>Micromonosporales</taxon>
        <taxon>Micromonosporaceae</taxon>
        <taxon>Actinoplanes</taxon>
    </lineage>
</organism>